<accession>A0A316EDY5</accession>
<evidence type="ECO:0000313" key="2">
    <source>
        <dbReference type="Proteomes" id="UP000245489"/>
    </source>
</evidence>
<dbReference type="RefSeq" id="WP_109740844.1">
    <property type="nucleotide sequence ID" value="NZ_QGGO01000001.1"/>
</dbReference>
<comment type="caution">
    <text evidence="1">The sequence shown here is derived from an EMBL/GenBank/DDBJ whole genome shotgun (WGS) entry which is preliminary data.</text>
</comment>
<dbReference type="SUPFAM" id="SSF51366">
    <property type="entry name" value="Ribulose-phoshate binding barrel"/>
    <property type="match status" value="1"/>
</dbReference>
<sequence length="199" mass="22173">MLKTTVKVSNLNNLSDARYCAGMGVEMLGFSMDELDFEKFKEMRGWLAGVQIVGETDSQDVKKIIELNEQYQPDLIQISDETLVAELQRIGKPIIMKVDFATANLPALFQTLKGNVEYFLLENSDDFGVIDNDVLSQIDAWSFQYPIILGFGVKESNANDLLEQTQLSGLALTGGNEIRPGFGDFDELMNTLEALESDD</sequence>
<proteinExistence type="predicted"/>
<dbReference type="GO" id="GO:0016853">
    <property type="term" value="F:isomerase activity"/>
    <property type="evidence" value="ECO:0007669"/>
    <property type="project" value="UniProtKB-KW"/>
</dbReference>
<dbReference type="Gene3D" id="3.20.20.70">
    <property type="entry name" value="Aldolase class I"/>
    <property type="match status" value="1"/>
</dbReference>
<dbReference type="InterPro" id="IPR011060">
    <property type="entry name" value="RibuloseP-bd_barrel"/>
</dbReference>
<protein>
    <submittedName>
        <fullName evidence="1">Phosphoribosylanthranilate isomerase</fullName>
    </submittedName>
</protein>
<dbReference type="Proteomes" id="UP000245489">
    <property type="component" value="Unassembled WGS sequence"/>
</dbReference>
<dbReference type="OrthoDB" id="941905at2"/>
<reference evidence="1 2" key="1">
    <citation type="submission" date="2018-05" db="EMBL/GenBank/DDBJ databases">
        <title>Genomic Encyclopedia of Archaeal and Bacterial Type Strains, Phase II (KMG-II): from individual species to whole genera.</title>
        <authorList>
            <person name="Goeker M."/>
        </authorList>
    </citation>
    <scope>NUCLEOTIDE SEQUENCE [LARGE SCALE GENOMIC DNA]</scope>
    <source>
        <strain evidence="1 2">DSM 22214</strain>
    </source>
</reference>
<name>A0A316EDY5_9BACT</name>
<dbReference type="InterPro" id="IPR013785">
    <property type="entry name" value="Aldolase_TIM"/>
</dbReference>
<gene>
    <name evidence="1" type="ORF">LV89_00045</name>
</gene>
<organism evidence="1 2">
    <name type="scientific">Arcicella aurantiaca</name>
    <dbReference type="NCBI Taxonomy" id="591202"/>
    <lineage>
        <taxon>Bacteria</taxon>
        <taxon>Pseudomonadati</taxon>
        <taxon>Bacteroidota</taxon>
        <taxon>Cytophagia</taxon>
        <taxon>Cytophagales</taxon>
        <taxon>Flectobacillaceae</taxon>
        <taxon>Arcicella</taxon>
    </lineage>
</organism>
<keyword evidence="1" id="KW-0413">Isomerase</keyword>
<keyword evidence="2" id="KW-1185">Reference proteome</keyword>
<dbReference type="EMBL" id="QGGO01000001">
    <property type="protein sequence ID" value="PWK29206.1"/>
    <property type="molecule type" value="Genomic_DNA"/>
</dbReference>
<dbReference type="AlphaFoldDB" id="A0A316EDY5"/>
<evidence type="ECO:0000313" key="1">
    <source>
        <dbReference type="EMBL" id="PWK29206.1"/>
    </source>
</evidence>